<gene>
    <name evidence="4" type="ORF">OG2516_00075</name>
</gene>
<evidence type="ECO:0000256" key="1">
    <source>
        <dbReference type="ARBA" id="ARBA00010457"/>
    </source>
</evidence>
<comment type="caution">
    <text evidence="4">The sequence shown here is derived from an EMBL/GenBank/DDBJ whole genome shotgun (WGS) entry which is preliminary data.</text>
</comment>
<proteinExistence type="inferred from homology"/>
<dbReference type="STRING" id="314256.OG2516_00075"/>
<dbReference type="InterPro" id="IPR001424">
    <property type="entry name" value="SOD_Cu_Zn_dom"/>
</dbReference>
<keyword evidence="2" id="KW-0732">Signal</keyword>
<organism evidence="4 5">
    <name type="scientific">Oceanicola granulosus (strain ATCC BAA-861 / DSM 15982 / KCTC 12143 / HTCC2516)</name>
    <dbReference type="NCBI Taxonomy" id="314256"/>
    <lineage>
        <taxon>Bacteria</taxon>
        <taxon>Pseudomonadati</taxon>
        <taxon>Pseudomonadota</taxon>
        <taxon>Alphaproteobacteria</taxon>
        <taxon>Rhodobacterales</taxon>
        <taxon>Roseobacteraceae</taxon>
        <taxon>Oceanicola</taxon>
    </lineage>
</organism>
<accession>Q2CDX6</accession>
<dbReference type="OrthoDB" id="5431326at2"/>
<dbReference type="Pfam" id="PF00080">
    <property type="entry name" value="Sod_Cu"/>
    <property type="match status" value="1"/>
</dbReference>
<dbReference type="InterPro" id="IPR036423">
    <property type="entry name" value="SOD-like_Cu/Zn_dom_sf"/>
</dbReference>
<dbReference type="GO" id="GO:0006801">
    <property type="term" value="P:superoxide metabolic process"/>
    <property type="evidence" value="ECO:0007669"/>
    <property type="project" value="InterPro"/>
</dbReference>
<feature type="domain" description="Superoxide dismutase copper/zinc binding" evidence="3">
    <location>
        <begin position="38"/>
        <end position="163"/>
    </location>
</feature>
<comment type="similarity">
    <text evidence="1">Belongs to the Cu-Zn superoxide dismutase family.</text>
</comment>
<evidence type="ECO:0000313" key="4">
    <source>
        <dbReference type="EMBL" id="EAR50852.1"/>
    </source>
</evidence>
<dbReference type="Proteomes" id="UP000003635">
    <property type="component" value="Unassembled WGS sequence"/>
</dbReference>
<dbReference type="EMBL" id="AAOT01000021">
    <property type="protein sequence ID" value="EAR50852.1"/>
    <property type="molecule type" value="Genomic_DNA"/>
</dbReference>
<dbReference type="GO" id="GO:0005507">
    <property type="term" value="F:copper ion binding"/>
    <property type="evidence" value="ECO:0007669"/>
    <property type="project" value="InterPro"/>
</dbReference>
<protein>
    <submittedName>
        <fullName evidence="4">Superoxide dismutase (Cu/Zn)</fullName>
    </submittedName>
</protein>
<dbReference type="SUPFAM" id="SSF49329">
    <property type="entry name" value="Cu,Zn superoxide dismutase-like"/>
    <property type="match status" value="1"/>
</dbReference>
<dbReference type="HOGENOM" id="CLU_056632_8_1_5"/>
<evidence type="ECO:0000259" key="3">
    <source>
        <dbReference type="Pfam" id="PF00080"/>
    </source>
</evidence>
<dbReference type="Gene3D" id="2.60.40.200">
    <property type="entry name" value="Superoxide dismutase, copper/zinc binding domain"/>
    <property type="match status" value="1"/>
</dbReference>
<evidence type="ECO:0000256" key="2">
    <source>
        <dbReference type="SAM" id="SignalP"/>
    </source>
</evidence>
<feature type="chain" id="PRO_5004207221" evidence="2">
    <location>
        <begin position="23"/>
        <end position="168"/>
    </location>
</feature>
<keyword evidence="5" id="KW-1185">Reference proteome</keyword>
<dbReference type="AlphaFoldDB" id="Q2CDX6"/>
<dbReference type="eggNOG" id="COG2032">
    <property type="taxonomic scope" value="Bacteria"/>
</dbReference>
<dbReference type="PANTHER" id="PTHR10003">
    <property type="entry name" value="SUPEROXIDE DISMUTASE CU-ZN -RELATED"/>
    <property type="match status" value="1"/>
</dbReference>
<sequence length="168" mass="16976">MKSYQLALASLTACTLGTAALADSVSGEVMDRDGNAVGTVSVEDTASGRALVTLDLNGLPEGMHAVHLHETGDCSADDFSSAGGHIAGDNAHGVLAEGGPHPGDMPNLEIDADGTAWAEVFLSDLDVGTHLTDEDGAAFIVHAGTDDYESQPSGDAGDRIACAELAAQ</sequence>
<dbReference type="RefSeq" id="WP_007253550.1">
    <property type="nucleotide sequence ID" value="NZ_CH724107.1"/>
</dbReference>
<name>Q2CDX6_OCEGH</name>
<reference evidence="4 5" key="1">
    <citation type="journal article" date="2010" name="J. Bacteriol.">
        <title>Genome sequences of Oceanicola granulosus HTCC2516(T) and Oceanicola batsensis HTCC2597(TDelta).</title>
        <authorList>
            <person name="Thrash J.C."/>
            <person name="Cho J.C."/>
            <person name="Vergin K.L."/>
            <person name="Giovannoni S.J."/>
        </authorList>
    </citation>
    <scope>NUCLEOTIDE SEQUENCE [LARGE SCALE GENOMIC DNA]</scope>
    <source>
        <strain evidence="5">ATCC BAA-861 / DSM 15982 / KCTC 12143 / HTCC2516</strain>
    </source>
</reference>
<feature type="signal peptide" evidence="2">
    <location>
        <begin position="1"/>
        <end position="22"/>
    </location>
</feature>
<evidence type="ECO:0000313" key="5">
    <source>
        <dbReference type="Proteomes" id="UP000003635"/>
    </source>
</evidence>
<dbReference type="InterPro" id="IPR024134">
    <property type="entry name" value="SOD_Cu/Zn_/chaperone"/>
</dbReference>